<reference evidence="1 2" key="2">
    <citation type="journal article" date="2014" name="BMC Genomics">
        <title>An improved genome release (version Mt4.0) for the model legume Medicago truncatula.</title>
        <authorList>
            <person name="Tang H."/>
            <person name="Krishnakumar V."/>
            <person name="Bidwell S."/>
            <person name="Rosen B."/>
            <person name="Chan A."/>
            <person name="Zhou S."/>
            <person name="Gentzbittel L."/>
            <person name="Childs K.L."/>
            <person name="Yandell M."/>
            <person name="Gundlach H."/>
            <person name="Mayer K.F."/>
            <person name="Schwartz D.C."/>
            <person name="Town C.D."/>
        </authorList>
    </citation>
    <scope>GENOME REANNOTATION</scope>
    <source>
        <strain evidence="2">cv. Jemalong A17</strain>
    </source>
</reference>
<reference evidence="2" key="3">
    <citation type="submission" date="2015-04" db="UniProtKB">
        <authorList>
            <consortium name="EnsemblPlants"/>
        </authorList>
    </citation>
    <scope>IDENTIFICATION</scope>
    <source>
        <strain evidence="2">cv. Jemalong A17</strain>
    </source>
</reference>
<evidence type="ECO:0000313" key="3">
    <source>
        <dbReference type="Proteomes" id="UP000002051"/>
    </source>
</evidence>
<keyword evidence="3" id="KW-1185">Reference proteome</keyword>
<dbReference type="EnsemblPlants" id="AES71240">
    <property type="protein sequence ID" value="AES71240"/>
    <property type="gene ID" value="MTR_3g071750"/>
</dbReference>
<evidence type="ECO:0000313" key="1">
    <source>
        <dbReference type="EMBL" id="AES71240.1"/>
    </source>
</evidence>
<name>G7J2D5_MEDTR</name>
<gene>
    <name evidence="1" type="ordered locus">MTR_3g071750</name>
</gene>
<dbReference type="PaxDb" id="3880-AES71240"/>
<dbReference type="EMBL" id="CM001219">
    <property type="protein sequence ID" value="AES71240.1"/>
    <property type="molecule type" value="Genomic_DNA"/>
</dbReference>
<protein>
    <submittedName>
        <fullName evidence="1 2">Uncharacterized protein</fullName>
    </submittedName>
</protein>
<accession>G7J2D5</accession>
<proteinExistence type="predicted"/>
<dbReference type="HOGENOM" id="CLU_2658198_0_0_1"/>
<sequence length="76" mass="8861">MWKILRKSVHLNERDVSVTCNMHHSVLDTILVDILFEIMEAVKEYDVNEGEEIDIVTVDKDNAFSDSDIFLEELCF</sequence>
<evidence type="ECO:0000313" key="2">
    <source>
        <dbReference type="EnsemblPlants" id="AES71240"/>
    </source>
</evidence>
<reference evidence="1 2" key="1">
    <citation type="journal article" date="2011" name="Nature">
        <title>The Medicago genome provides insight into the evolution of rhizobial symbioses.</title>
        <authorList>
            <person name="Young N.D."/>
            <person name="Debelle F."/>
            <person name="Oldroyd G.E."/>
            <person name="Geurts R."/>
            <person name="Cannon S.B."/>
            <person name="Udvardi M.K."/>
            <person name="Benedito V.A."/>
            <person name="Mayer K.F."/>
            <person name="Gouzy J."/>
            <person name="Schoof H."/>
            <person name="Van de Peer Y."/>
            <person name="Proost S."/>
            <person name="Cook D.R."/>
            <person name="Meyers B.C."/>
            <person name="Spannagl M."/>
            <person name="Cheung F."/>
            <person name="De Mita S."/>
            <person name="Krishnakumar V."/>
            <person name="Gundlach H."/>
            <person name="Zhou S."/>
            <person name="Mudge J."/>
            <person name="Bharti A.K."/>
            <person name="Murray J.D."/>
            <person name="Naoumkina M.A."/>
            <person name="Rosen B."/>
            <person name="Silverstein K.A."/>
            <person name="Tang H."/>
            <person name="Rombauts S."/>
            <person name="Zhao P.X."/>
            <person name="Zhou P."/>
            <person name="Barbe V."/>
            <person name="Bardou P."/>
            <person name="Bechner M."/>
            <person name="Bellec A."/>
            <person name="Berger A."/>
            <person name="Berges H."/>
            <person name="Bidwell S."/>
            <person name="Bisseling T."/>
            <person name="Choisne N."/>
            <person name="Couloux A."/>
            <person name="Denny R."/>
            <person name="Deshpande S."/>
            <person name="Dai X."/>
            <person name="Doyle J.J."/>
            <person name="Dudez A.M."/>
            <person name="Farmer A.D."/>
            <person name="Fouteau S."/>
            <person name="Franken C."/>
            <person name="Gibelin C."/>
            <person name="Gish J."/>
            <person name="Goldstein S."/>
            <person name="Gonzalez A.J."/>
            <person name="Green P.J."/>
            <person name="Hallab A."/>
            <person name="Hartog M."/>
            <person name="Hua A."/>
            <person name="Humphray S.J."/>
            <person name="Jeong D.H."/>
            <person name="Jing Y."/>
            <person name="Jocker A."/>
            <person name="Kenton S.M."/>
            <person name="Kim D.J."/>
            <person name="Klee K."/>
            <person name="Lai H."/>
            <person name="Lang C."/>
            <person name="Lin S."/>
            <person name="Macmil S.L."/>
            <person name="Magdelenat G."/>
            <person name="Matthews L."/>
            <person name="McCorrison J."/>
            <person name="Monaghan E.L."/>
            <person name="Mun J.H."/>
            <person name="Najar F.Z."/>
            <person name="Nicholson C."/>
            <person name="Noirot C."/>
            <person name="O'Bleness M."/>
            <person name="Paule C.R."/>
            <person name="Poulain J."/>
            <person name="Prion F."/>
            <person name="Qin B."/>
            <person name="Qu C."/>
            <person name="Retzel E.F."/>
            <person name="Riddle C."/>
            <person name="Sallet E."/>
            <person name="Samain S."/>
            <person name="Samson N."/>
            <person name="Sanders I."/>
            <person name="Saurat O."/>
            <person name="Scarpelli C."/>
            <person name="Schiex T."/>
            <person name="Segurens B."/>
            <person name="Severin A.J."/>
            <person name="Sherrier D.J."/>
            <person name="Shi R."/>
            <person name="Sims S."/>
            <person name="Singer S.R."/>
            <person name="Sinharoy S."/>
            <person name="Sterck L."/>
            <person name="Viollet A."/>
            <person name="Wang B.B."/>
            <person name="Wang K."/>
            <person name="Wang M."/>
            <person name="Wang X."/>
            <person name="Warfsmann J."/>
            <person name="Weissenbach J."/>
            <person name="White D.D."/>
            <person name="White J.D."/>
            <person name="Wiley G.B."/>
            <person name="Wincker P."/>
            <person name="Xing Y."/>
            <person name="Yang L."/>
            <person name="Yao Z."/>
            <person name="Ying F."/>
            <person name="Zhai J."/>
            <person name="Zhou L."/>
            <person name="Zuber A."/>
            <person name="Denarie J."/>
            <person name="Dixon R.A."/>
            <person name="May G.D."/>
            <person name="Schwartz D.C."/>
            <person name="Rogers J."/>
            <person name="Quetier F."/>
            <person name="Town C.D."/>
            <person name="Roe B.A."/>
        </authorList>
    </citation>
    <scope>NUCLEOTIDE SEQUENCE [LARGE SCALE GENOMIC DNA]</scope>
    <source>
        <strain evidence="1">A17</strain>
        <strain evidence="2">cv. Jemalong A17</strain>
    </source>
</reference>
<dbReference type="Proteomes" id="UP000002051">
    <property type="component" value="Chromosome 3"/>
</dbReference>
<dbReference type="AlphaFoldDB" id="G7J2D5"/>
<organism evidence="1 3">
    <name type="scientific">Medicago truncatula</name>
    <name type="common">Barrel medic</name>
    <name type="synonym">Medicago tribuloides</name>
    <dbReference type="NCBI Taxonomy" id="3880"/>
    <lineage>
        <taxon>Eukaryota</taxon>
        <taxon>Viridiplantae</taxon>
        <taxon>Streptophyta</taxon>
        <taxon>Embryophyta</taxon>
        <taxon>Tracheophyta</taxon>
        <taxon>Spermatophyta</taxon>
        <taxon>Magnoliopsida</taxon>
        <taxon>eudicotyledons</taxon>
        <taxon>Gunneridae</taxon>
        <taxon>Pentapetalae</taxon>
        <taxon>rosids</taxon>
        <taxon>fabids</taxon>
        <taxon>Fabales</taxon>
        <taxon>Fabaceae</taxon>
        <taxon>Papilionoideae</taxon>
        <taxon>50 kb inversion clade</taxon>
        <taxon>NPAAA clade</taxon>
        <taxon>Hologalegina</taxon>
        <taxon>IRL clade</taxon>
        <taxon>Trifolieae</taxon>
        <taxon>Medicago</taxon>
    </lineage>
</organism>